<dbReference type="InterPro" id="IPR036225">
    <property type="entry name" value="SRP/SRP_N"/>
</dbReference>
<dbReference type="SUPFAM" id="SSF47364">
    <property type="entry name" value="Domain of the SRP/SRP receptor G-proteins"/>
    <property type="match status" value="1"/>
</dbReference>
<dbReference type="InterPro" id="IPR036891">
    <property type="entry name" value="Signal_recog_part_SRP54_M_sf"/>
</dbReference>
<dbReference type="Pfam" id="PF02978">
    <property type="entry name" value="SRP_SPB"/>
    <property type="match status" value="1"/>
</dbReference>
<keyword evidence="7" id="KW-0256">Endoplasmic reticulum</keyword>
<dbReference type="Pfam" id="PF00448">
    <property type="entry name" value="SRP54"/>
    <property type="match status" value="1"/>
</dbReference>
<evidence type="ECO:0000256" key="6">
    <source>
        <dbReference type="ARBA" id="ARBA00022801"/>
    </source>
</evidence>
<dbReference type="Proteomes" id="UP000008312">
    <property type="component" value="Unassembled WGS sequence"/>
</dbReference>
<dbReference type="SUPFAM" id="SSF52540">
    <property type="entry name" value="P-loop containing nucleoside triphosphate hydrolases"/>
    <property type="match status" value="1"/>
</dbReference>
<evidence type="ECO:0000256" key="1">
    <source>
        <dbReference type="ARBA" id="ARBA00004240"/>
    </source>
</evidence>
<dbReference type="GO" id="GO:0005783">
    <property type="term" value="C:endoplasmic reticulum"/>
    <property type="evidence" value="ECO:0007669"/>
    <property type="project" value="UniProtKB-SubCell"/>
</dbReference>
<evidence type="ECO:0000256" key="8">
    <source>
        <dbReference type="ARBA" id="ARBA00022884"/>
    </source>
</evidence>
<evidence type="ECO:0000313" key="16">
    <source>
        <dbReference type="Proteomes" id="UP000008312"/>
    </source>
</evidence>
<dbReference type="GO" id="GO:0003924">
    <property type="term" value="F:GTPase activity"/>
    <property type="evidence" value="ECO:0007669"/>
    <property type="project" value="UniProtKB-UniRule"/>
</dbReference>
<keyword evidence="16" id="KW-1185">Reference proteome</keyword>
<dbReference type="PANTHER" id="PTHR11564:SF5">
    <property type="entry name" value="SIGNAL RECOGNITION PARTICLE SUBUNIT SRP54"/>
    <property type="match status" value="1"/>
</dbReference>
<dbReference type="GO" id="GO:0030942">
    <property type="term" value="F:endoplasmic reticulum signal peptide binding"/>
    <property type="evidence" value="ECO:0007669"/>
    <property type="project" value="TreeGrafter"/>
</dbReference>
<keyword evidence="10 13" id="KW-0733">Signal recognition particle</keyword>
<dbReference type="NCBIfam" id="TIGR01425">
    <property type="entry name" value="SRP54_euk"/>
    <property type="match status" value="1"/>
</dbReference>
<dbReference type="CDD" id="cd17875">
    <property type="entry name" value="SRP54_G"/>
    <property type="match status" value="1"/>
</dbReference>
<protein>
    <recommendedName>
        <fullName evidence="13">Signal recognition particle 54 kDa protein</fullName>
    </recommendedName>
</protein>
<evidence type="ECO:0000256" key="11">
    <source>
        <dbReference type="ARBA" id="ARBA00023274"/>
    </source>
</evidence>
<keyword evidence="9 13" id="KW-0342">GTP-binding</keyword>
<keyword evidence="6" id="KW-0378">Hydrolase</keyword>
<dbReference type="InterPro" id="IPR004125">
    <property type="entry name" value="Signal_recog_particle_SRP54_M"/>
</dbReference>
<dbReference type="OrthoDB" id="10250817at2759"/>
<comment type="subcellular location">
    <subcellularLocation>
        <location evidence="2 13">Cytoplasm</location>
    </subcellularLocation>
    <subcellularLocation>
        <location evidence="1">Endoplasmic reticulum</location>
    </subcellularLocation>
</comment>
<dbReference type="FunCoup" id="D8MA99">
    <property type="interactions" value="433"/>
</dbReference>
<dbReference type="Gene3D" id="3.40.50.300">
    <property type="entry name" value="P-loop containing nucleotide triphosphate hydrolases"/>
    <property type="match status" value="1"/>
</dbReference>
<dbReference type="Gene3D" id="1.10.260.30">
    <property type="entry name" value="Signal recognition particle, SRP54 subunit, M-domain"/>
    <property type="match status" value="1"/>
</dbReference>
<evidence type="ECO:0000313" key="15">
    <source>
        <dbReference type="EMBL" id="CBK24988.2"/>
    </source>
</evidence>
<feature type="domain" description="SRP54-type proteins GTP-binding" evidence="14">
    <location>
        <begin position="270"/>
        <end position="283"/>
    </location>
</feature>
<evidence type="ECO:0000259" key="14">
    <source>
        <dbReference type="PROSITE" id="PS00300"/>
    </source>
</evidence>
<keyword evidence="5 13" id="KW-0547">Nucleotide-binding</keyword>
<reference evidence="15" key="1">
    <citation type="submission" date="2010-02" db="EMBL/GenBank/DDBJ databases">
        <title>Sequencing and annotation of the Blastocystis hominis genome.</title>
        <authorList>
            <person name="Wincker P."/>
        </authorList>
    </citation>
    <scope>NUCLEOTIDE SEQUENCE</scope>
    <source>
        <strain evidence="15">Singapore isolate B</strain>
    </source>
</reference>
<comment type="function">
    <text evidence="13">Component of the signal recognition particle (SRP) complex, a ribonucleoprotein complex that mediates the cotranslational targeting of secretory and membrane proteins to the endoplasmic reticulum (ER).</text>
</comment>
<dbReference type="InterPro" id="IPR000897">
    <property type="entry name" value="SRP54_GTPase_dom"/>
</dbReference>
<dbReference type="InterPro" id="IPR013822">
    <property type="entry name" value="Signal_recog_particl_SRP54_hlx"/>
</dbReference>
<dbReference type="RefSeq" id="XP_012899036.1">
    <property type="nucleotide sequence ID" value="XM_013043582.1"/>
</dbReference>
<dbReference type="FunFam" id="1.20.120.140:FF:000001">
    <property type="entry name" value="Signal recognition particle GTPase"/>
    <property type="match status" value="1"/>
</dbReference>
<keyword evidence="4 13" id="KW-0963">Cytoplasm</keyword>
<dbReference type="PANTHER" id="PTHR11564">
    <property type="entry name" value="SIGNAL RECOGNITION PARTICLE 54K PROTEIN SRP54"/>
    <property type="match status" value="1"/>
</dbReference>
<dbReference type="InParanoid" id="D8MA99"/>
<evidence type="ECO:0000256" key="12">
    <source>
        <dbReference type="ARBA" id="ARBA00048157"/>
    </source>
</evidence>
<sequence length="521" mass="57848">MVLAELGKGLTSALSKLQTSVIIDDNVVNEVIKEISNALLHSDVNLKIVMKLRETIKNRVTIECQAAGVNKHRVIQRAVYEELVNMLSPVEVQPFKPVRGRSNVIMFVGLQGSGKTTTIGKFAAYYKRKGWRTCMVCADTFRAGAFDQLKQNAVKVKVPFYGSYTESDPVVIAEQGVSQFKKEHFEIIIVDTSGRHKQEEGLFEEMKQVQSHIHPDNIVFVLDSTIGQAAFDQAQAFQRTVDIGSVIITKLDGNAKGGGALSAVAATGAPIIFTGSGEGFDDLEPFEASSFVSRLLGMGDVKGLVREMKEGGMLKVNEDTMKRIQKGKFTIRDMGEQLQNVAKLGPLDRVMSMIPGLPQGMLPQGMEKEGGERMKRMMILMNSMTDAELDGEVEMDEKRLRRCCIGAGLLPEEGAMFMQQYKAMEQMIGKMGKSPLMRDEKMLQQMQRNPQAVMQQLQKTMNPQMLAQMGGAKNLMSMMKNIDMNAMKKMMGQFYPVCCNDPNWQSLSTTTLSFIITTFVP</sequence>
<dbReference type="SMART" id="SM00382">
    <property type="entry name" value="AAA"/>
    <property type="match status" value="1"/>
</dbReference>
<evidence type="ECO:0000256" key="3">
    <source>
        <dbReference type="ARBA" id="ARBA00005450"/>
    </source>
</evidence>
<keyword evidence="8 13" id="KW-0694">RNA-binding</keyword>
<dbReference type="Gene3D" id="1.20.120.140">
    <property type="entry name" value="Signal recognition particle SRP54, nucleotide-binding domain"/>
    <property type="match status" value="1"/>
</dbReference>
<dbReference type="SMART" id="SM00963">
    <property type="entry name" value="SRP54_N"/>
    <property type="match status" value="1"/>
</dbReference>
<evidence type="ECO:0000256" key="9">
    <source>
        <dbReference type="ARBA" id="ARBA00023134"/>
    </source>
</evidence>
<dbReference type="PROSITE" id="PS00300">
    <property type="entry name" value="SRP54"/>
    <property type="match status" value="1"/>
</dbReference>
<comment type="catalytic activity">
    <reaction evidence="12">
        <text>GTP + H2O = GDP + phosphate + H(+)</text>
        <dbReference type="Rhea" id="RHEA:19669"/>
        <dbReference type="ChEBI" id="CHEBI:15377"/>
        <dbReference type="ChEBI" id="CHEBI:15378"/>
        <dbReference type="ChEBI" id="CHEBI:37565"/>
        <dbReference type="ChEBI" id="CHEBI:43474"/>
        <dbReference type="ChEBI" id="CHEBI:58189"/>
        <dbReference type="EC" id="3.6.5.4"/>
    </reaction>
    <physiologicalReaction direction="left-to-right" evidence="12">
        <dbReference type="Rhea" id="RHEA:19670"/>
    </physiologicalReaction>
</comment>
<dbReference type="GO" id="GO:0005525">
    <property type="term" value="F:GTP binding"/>
    <property type="evidence" value="ECO:0007669"/>
    <property type="project" value="UniProtKB-UniRule"/>
</dbReference>
<dbReference type="GO" id="GO:0005786">
    <property type="term" value="C:signal recognition particle, endoplasmic reticulum targeting"/>
    <property type="evidence" value="ECO:0007669"/>
    <property type="project" value="UniProtKB-UniRule"/>
</dbReference>
<comment type="domain">
    <text evidence="13">The NG domain, also named G domain, is a special guanosine triphosphatase (GTPase) domain, which binds GTP and forms a guanosine 5'-triphosphate (GTP)-dependent complex with a homologous NG domain in the SRP receptor subunit SRPRA. The two NG domains undergo cooperative rearrangements upon their assembly, which culminate in the reciprocal activation of the GTPase activity of one another. SRP receptor compaction upon binding with cargo-loaded SRP and GTPase rearrangement drive SRP-mediated cotranslational protein translocation into the ER.</text>
</comment>
<dbReference type="GO" id="GO:0005829">
    <property type="term" value="C:cytosol"/>
    <property type="evidence" value="ECO:0007669"/>
    <property type="project" value="TreeGrafter"/>
</dbReference>
<dbReference type="OMA" id="GMTGQDA"/>
<name>D8MA99_BLAHO</name>
<proteinExistence type="inferred from homology"/>
<dbReference type="GeneID" id="24921654"/>
<gene>
    <name evidence="15" type="ORF">GSBLH_T00004641001</name>
</gene>
<comment type="domain">
    <text evidence="13">The M domain binds the 7SL RNA in presence of SRP19 and binds the signal sequence of presecretory proteins.</text>
</comment>
<keyword evidence="11 13" id="KW-0687">Ribonucleoprotein</keyword>
<dbReference type="SMART" id="SM00962">
    <property type="entry name" value="SRP54"/>
    <property type="match status" value="1"/>
</dbReference>
<dbReference type="HAMAP" id="MF_00306">
    <property type="entry name" value="SRP54"/>
    <property type="match status" value="1"/>
</dbReference>
<dbReference type="FunFam" id="3.40.50.300:FF:000022">
    <property type="entry name" value="Signal recognition particle 54 kDa subunit"/>
    <property type="match status" value="1"/>
</dbReference>
<dbReference type="GO" id="GO:0008312">
    <property type="term" value="F:7S RNA binding"/>
    <property type="evidence" value="ECO:0007669"/>
    <property type="project" value="UniProtKB-UniRule"/>
</dbReference>
<dbReference type="InterPro" id="IPR006325">
    <property type="entry name" value="SRP54_euk"/>
</dbReference>
<dbReference type="SUPFAM" id="SSF47446">
    <property type="entry name" value="Signal peptide-binding domain"/>
    <property type="match status" value="1"/>
</dbReference>
<evidence type="ECO:0000256" key="13">
    <source>
        <dbReference type="RuleBase" id="RU364034"/>
    </source>
</evidence>
<accession>D8MA99</accession>
<evidence type="ECO:0000256" key="5">
    <source>
        <dbReference type="ARBA" id="ARBA00022741"/>
    </source>
</evidence>
<comment type="similarity">
    <text evidence="3 13">Belongs to the GTP-binding SRP family. SRP54 subfamily.</text>
</comment>
<dbReference type="InterPro" id="IPR022941">
    <property type="entry name" value="SRP54"/>
</dbReference>
<dbReference type="GO" id="GO:0006616">
    <property type="term" value="P:SRP-dependent cotranslational protein targeting to membrane, translocation"/>
    <property type="evidence" value="ECO:0007669"/>
    <property type="project" value="TreeGrafter"/>
</dbReference>
<dbReference type="InterPro" id="IPR042101">
    <property type="entry name" value="SRP54_N_sf"/>
</dbReference>
<dbReference type="InterPro" id="IPR027417">
    <property type="entry name" value="P-loop_NTPase"/>
</dbReference>
<dbReference type="AlphaFoldDB" id="D8MA99"/>
<evidence type="ECO:0000256" key="2">
    <source>
        <dbReference type="ARBA" id="ARBA00004496"/>
    </source>
</evidence>
<dbReference type="EMBL" id="FN668689">
    <property type="protein sequence ID" value="CBK24988.2"/>
    <property type="molecule type" value="Genomic_DNA"/>
</dbReference>
<dbReference type="Pfam" id="PF02881">
    <property type="entry name" value="SRP54_N"/>
    <property type="match status" value="1"/>
</dbReference>
<dbReference type="InterPro" id="IPR003593">
    <property type="entry name" value="AAA+_ATPase"/>
</dbReference>
<evidence type="ECO:0000256" key="10">
    <source>
        <dbReference type="ARBA" id="ARBA00023135"/>
    </source>
</evidence>
<evidence type="ECO:0000256" key="4">
    <source>
        <dbReference type="ARBA" id="ARBA00022490"/>
    </source>
</evidence>
<evidence type="ECO:0000256" key="7">
    <source>
        <dbReference type="ARBA" id="ARBA00022824"/>
    </source>
</evidence>
<organism evidence="15">
    <name type="scientific">Blastocystis hominis</name>
    <dbReference type="NCBI Taxonomy" id="12968"/>
    <lineage>
        <taxon>Eukaryota</taxon>
        <taxon>Sar</taxon>
        <taxon>Stramenopiles</taxon>
        <taxon>Bigyra</taxon>
        <taxon>Opalozoa</taxon>
        <taxon>Opalinata</taxon>
        <taxon>Blastocystidae</taxon>
        <taxon>Blastocystis</taxon>
    </lineage>
</organism>